<dbReference type="InterPro" id="IPR016187">
    <property type="entry name" value="CTDL_fold"/>
</dbReference>
<feature type="domain" description="C-type lectin" evidence="4">
    <location>
        <begin position="156"/>
        <end position="259"/>
    </location>
</feature>
<accession>A0A8C5TEW3</accession>
<evidence type="ECO:0000313" key="6">
    <source>
        <dbReference type="Proteomes" id="UP000694560"/>
    </source>
</evidence>
<dbReference type="GO" id="GO:0005886">
    <property type="term" value="C:plasma membrane"/>
    <property type="evidence" value="ECO:0007669"/>
    <property type="project" value="UniProtKB-SubCell"/>
</dbReference>
<keyword evidence="3" id="KW-1133">Transmembrane helix</keyword>
<dbReference type="CDD" id="cd03593">
    <property type="entry name" value="CLECT_NK_receptors_like"/>
    <property type="match status" value="1"/>
</dbReference>
<proteinExistence type="predicted"/>
<name>A0A8C5TEW3_9PASS</name>
<dbReference type="SUPFAM" id="SSF56436">
    <property type="entry name" value="C-type lectin-like"/>
    <property type="match status" value="1"/>
</dbReference>
<evidence type="ECO:0000313" key="5">
    <source>
        <dbReference type="Ensembl" id="ENSMCSP00000006903.1"/>
    </source>
</evidence>
<reference evidence="5" key="2">
    <citation type="submission" date="2025-09" db="UniProtKB">
        <authorList>
            <consortium name="Ensembl"/>
        </authorList>
    </citation>
    <scope>IDENTIFICATION</scope>
</reference>
<dbReference type="InterPro" id="IPR016186">
    <property type="entry name" value="C-type_lectin-like/link_sf"/>
</dbReference>
<organism evidence="5 6">
    <name type="scientific">Malurus cyaneus samueli</name>
    <dbReference type="NCBI Taxonomy" id="2593467"/>
    <lineage>
        <taxon>Eukaryota</taxon>
        <taxon>Metazoa</taxon>
        <taxon>Chordata</taxon>
        <taxon>Craniata</taxon>
        <taxon>Vertebrata</taxon>
        <taxon>Euteleostomi</taxon>
        <taxon>Archelosauria</taxon>
        <taxon>Archosauria</taxon>
        <taxon>Dinosauria</taxon>
        <taxon>Saurischia</taxon>
        <taxon>Theropoda</taxon>
        <taxon>Coelurosauria</taxon>
        <taxon>Aves</taxon>
        <taxon>Neognathae</taxon>
        <taxon>Neoaves</taxon>
        <taxon>Telluraves</taxon>
        <taxon>Australaves</taxon>
        <taxon>Passeriformes</taxon>
        <taxon>Meliphagoidea</taxon>
        <taxon>Maluridae</taxon>
        <taxon>Malurus</taxon>
    </lineage>
</organism>
<keyword evidence="6" id="KW-1185">Reference proteome</keyword>
<comment type="subcellular location">
    <subcellularLocation>
        <location evidence="1">Cell membrane</location>
        <topology evidence="1">Single-pass type II membrane protein</topology>
    </subcellularLocation>
</comment>
<sequence>MVKELGGGECQGFCKLRVWGMMPILWWRRAQRGCREVGQPRKFLVANDSTGMPSGLSLCSTGSPQCVLGLCWKVLKAPMSKMRELGECRVFFIPLPHGLSQDFSLRYTKDRKVIIGVTVLAVVLLLTVAIIVLAAKKHPPCTTPTLARCLDSGIGFGNKCFYFLEKEVDWEGSQRSCLSHQAHLATIDTREELHFLLRYGNFKEYWVGLQREGSGPWKWLNGSLFGALFDIQGNGHCAYTDSHRISSDRCSETKFSICSHLQRHPSEVEKDPEALNST</sequence>
<feature type="transmembrane region" description="Helical" evidence="3">
    <location>
        <begin position="113"/>
        <end position="135"/>
    </location>
</feature>
<dbReference type="InterPro" id="IPR033992">
    <property type="entry name" value="NKR-like_CTLD"/>
</dbReference>
<evidence type="ECO:0000259" key="4">
    <source>
        <dbReference type="PROSITE" id="PS50041"/>
    </source>
</evidence>
<dbReference type="Ensembl" id="ENSMCST00000007067.1">
    <property type="protein sequence ID" value="ENSMCSP00000006903.1"/>
    <property type="gene ID" value="ENSMCSG00000004975.1"/>
</dbReference>
<dbReference type="Proteomes" id="UP000694560">
    <property type="component" value="Unplaced"/>
</dbReference>
<evidence type="ECO:0000256" key="2">
    <source>
        <dbReference type="ARBA" id="ARBA00022734"/>
    </source>
</evidence>
<dbReference type="PROSITE" id="PS50041">
    <property type="entry name" value="C_TYPE_LECTIN_2"/>
    <property type="match status" value="1"/>
</dbReference>
<evidence type="ECO:0000256" key="1">
    <source>
        <dbReference type="ARBA" id="ARBA00004401"/>
    </source>
</evidence>
<dbReference type="AlphaFoldDB" id="A0A8C5TEW3"/>
<evidence type="ECO:0000256" key="3">
    <source>
        <dbReference type="SAM" id="Phobius"/>
    </source>
</evidence>
<dbReference type="OrthoDB" id="8935730at2759"/>
<dbReference type="InterPro" id="IPR001304">
    <property type="entry name" value="C-type_lectin-like"/>
</dbReference>
<keyword evidence="3" id="KW-0472">Membrane</keyword>
<dbReference type="PANTHER" id="PTHR45710">
    <property type="entry name" value="C-TYPE LECTIN DOMAIN-CONTAINING PROTEIN 180"/>
    <property type="match status" value="1"/>
</dbReference>
<dbReference type="Gene3D" id="3.10.100.10">
    <property type="entry name" value="Mannose-Binding Protein A, subunit A"/>
    <property type="match status" value="1"/>
</dbReference>
<reference evidence="5" key="1">
    <citation type="submission" date="2025-08" db="UniProtKB">
        <authorList>
            <consortium name="Ensembl"/>
        </authorList>
    </citation>
    <scope>IDENTIFICATION</scope>
</reference>
<protein>
    <recommendedName>
        <fullName evidence="4">C-type lectin domain-containing protein</fullName>
    </recommendedName>
</protein>
<dbReference type="SMART" id="SM00034">
    <property type="entry name" value="CLECT"/>
    <property type="match status" value="1"/>
</dbReference>
<dbReference type="PANTHER" id="PTHR45710:SF35">
    <property type="entry name" value="C-TYPE LECTIN DOMAIN FAMILY 2 MEMBER D"/>
    <property type="match status" value="1"/>
</dbReference>
<keyword evidence="2" id="KW-0430">Lectin</keyword>
<dbReference type="GO" id="GO:0030246">
    <property type="term" value="F:carbohydrate binding"/>
    <property type="evidence" value="ECO:0007669"/>
    <property type="project" value="UniProtKB-KW"/>
</dbReference>
<dbReference type="InterPro" id="IPR050828">
    <property type="entry name" value="C-type_lectin/matrix_domain"/>
</dbReference>
<dbReference type="Pfam" id="PF00059">
    <property type="entry name" value="Lectin_C"/>
    <property type="match status" value="1"/>
</dbReference>
<keyword evidence="3" id="KW-0812">Transmembrane</keyword>